<dbReference type="Pfam" id="PF04280">
    <property type="entry name" value="Tim44"/>
    <property type="match status" value="1"/>
</dbReference>
<reference evidence="11 12" key="1">
    <citation type="submission" date="2020-11" db="EMBL/GenBank/DDBJ databases">
        <authorList>
            <person name="Wallbank WR R."/>
            <person name="Pardo Diaz C."/>
            <person name="Kozak K."/>
            <person name="Martin S."/>
            <person name="Jiggins C."/>
            <person name="Moest M."/>
            <person name="Warren A I."/>
            <person name="Generalovic N T."/>
            <person name="Byers J.R.P. K."/>
            <person name="Montejo-Kovacevich G."/>
            <person name="Yen C E."/>
        </authorList>
    </citation>
    <scope>NUCLEOTIDE SEQUENCE [LARGE SCALE GENOMIC DNA]</scope>
</reference>
<gene>
    <name evidence="11" type="ORF">HERILL_LOCUS14416</name>
</gene>
<evidence type="ECO:0000256" key="3">
    <source>
        <dbReference type="ARBA" id="ARBA00022980"/>
    </source>
</evidence>
<feature type="region of interest" description="Disordered" evidence="9">
    <location>
        <begin position="319"/>
        <end position="341"/>
    </location>
</feature>
<dbReference type="OMA" id="HTHMAAK"/>
<evidence type="ECO:0000256" key="8">
    <source>
        <dbReference type="ARBA" id="ARBA00043031"/>
    </source>
</evidence>
<dbReference type="InterPro" id="IPR051975">
    <property type="entry name" value="mtLSU_mL45"/>
</dbReference>
<keyword evidence="3" id="KW-0689">Ribosomal protein</keyword>
<comment type="similarity">
    <text evidence="6">Belongs to the mitochondrion-specific ribosomal protein mL45 family.</text>
</comment>
<dbReference type="Proteomes" id="UP000594454">
    <property type="component" value="Chromosome 6"/>
</dbReference>
<feature type="compositionally biased region" description="Basic and acidic residues" evidence="9">
    <location>
        <begin position="332"/>
        <end position="341"/>
    </location>
</feature>
<evidence type="ECO:0000313" key="12">
    <source>
        <dbReference type="Proteomes" id="UP000594454"/>
    </source>
</evidence>
<organism evidence="11 12">
    <name type="scientific">Hermetia illucens</name>
    <name type="common">Black soldier fly</name>
    <dbReference type="NCBI Taxonomy" id="343691"/>
    <lineage>
        <taxon>Eukaryota</taxon>
        <taxon>Metazoa</taxon>
        <taxon>Ecdysozoa</taxon>
        <taxon>Arthropoda</taxon>
        <taxon>Hexapoda</taxon>
        <taxon>Insecta</taxon>
        <taxon>Pterygota</taxon>
        <taxon>Neoptera</taxon>
        <taxon>Endopterygota</taxon>
        <taxon>Diptera</taxon>
        <taxon>Brachycera</taxon>
        <taxon>Stratiomyomorpha</taxon>
        <taxon>Stratiomyidae</taxon>
        <taxon>Hermetiinae</taxon>
        <taxon>Hermetia</taxon>
    </lineage>
</organism>
<dbReference type="SUPFAM" id="SSF54427">
    <property type="entry name" value="NTF2-like"/>
    <property type="match status" value="1"/>
</dbReference>
<evidence type="ECO:0000256" key="1">
    <source>
        <dbReference type="ARBA" id="ARBA00004173"/>
    </source>
</evidence>
<dbReference type="InterPro" id="IPR032710">
    <property type="entry name" value="NTF2-like_dom_sf"/>
</dbReference>
<dbReference type="SMART" id="SM00978">
    <property type="entry name" value="Tim44"/>
    <property type="match status" value="1"/>
</dbReference>
<accession>A0A7R8V4I6</accession>
<evidence type="ECO:0000313" key="11">
    <source>
        <dbReference type="EMBL" id="CAD7092025.1"/>
    </source>
</evidence>
<dbReference type="GO" id="GO:0005840">
    <property type="term" value="C:ribosome"/>
    <property type="evidence" value="ECO:0007669"/>
    <property type="project" value="UniProtKB-KW"/>
</dbReference>
<keyword evidence="5" id="KW-0687">Ribonucleoprotein</keyword>
<name>A0A7R8V4I6_HERIL</name>
<keyword evidence="2" id="KW-0809">Transit peptide</keyword>
<dbReference type="PANTHER" id="PTHR28554">
    <property type="entry name" value="39S RIBOSOMAL PROTEIN L45, MITOCHONDRIAL"/>
    <property type="match status" value="1"/>
</dbReference>
<dbReference type="Gene3D" id="3.10.450.240">
    <property type="match status" value="1"/>
</dbReference>
<dbReference type="GO" id="GO:0005739">
    <property type="term" value="C:mitochondrion"/>
    <property type="evidence" value="ECO:0007669"/>
    <property type="project" value="UniProtKB-SubCell"/>
</dbReference>
<protein>
    <recommendedName>
        <fullName evidence="7">Large ribosomal subunit protein mL45</fullName>
    </recommendedName>
    <alternativeName>
        <fullName evidence="8">39S ribosomal protein L45, mitochondrial</fullName>
    </alternativeName>
</protein>
<feature type="domain" description="Tim44-like" evidence="10">
    <location>
        <begin position="139"/>
        <end position="287"/>
    </location>
</feature>
<evidence type="ECO:0000256" key="9">
    <source>
        <dbReference type="SAM" id="MobiDB-lite"/>
    </source>
</evidence>
<dbReference type="GO" id="GO:1990904">
    <property type="term" value="C:ribonucleoprotein complex"/>
    <property type="evidence" value="ECO:0007669"/>
    <property type="project" value="UniProtKB-KW"/>
</dbReference>
<evidence type="ECO:0000256" key="7">
    <source>
        <dbReference type="ARBA" id="ARBA00039448"/>
    </source>
</evidence>
<dbReference type="AlphaFoldDB" id="A0A7R8V4I6"/>
<evidence type="ECO:0000256" key="5">
    <source>
        <dbReference type="ARBA" id="ARBA00023274"/>
    </source>
</evidence>
<dbReference type="OrthoDB" id="19619at2759"/>
<evidence type="ECO:0000259" key="10">
    <source>
        <dbReference type="SMART" id="SM00978"/>
    </source>
</evidence>
<evidence type="ECO:0000256" key="4">
    <source>
        <dbReference type="ARBA" id="ARBA00023128"/>
    </source>
</evidence>
<sequence length="341" mass="39723">MEVITGAGRNCVKLLRVIQPSLVLAGPETSVLTTQQFRERHTKHWNPKWKKLRREKFVKVDLPNFEEKNDEIPKEVLRSRMKERGVLPPRPWFERSFYISCTGGIFEPYVPPEGDGKKSFISSTGAKQKFEFLEKKSKSMLAVRKIRSYEEDFDTTQFATEAQDIYIKAHQLMAEKNKYAIREVISERAYPEMMHNIRDKTIHWKFLQSLEPPRVVHARCTDLITKENIFAQVTVRFHTQQILAIYDRFGRLMHGSETLPKDVLEYVVFEKHIANEYGVWRLHEKIIPDWMPAKQPAPITFRIEEEPEQPLEAIEAAKEEKVEQVEAGKGGEGSKEKLIAA</sequence>
<proteinExistence type="inferred from homology"/>
<keyword evidence="12" id="KW-1185">Reference proteome</keyword>
<dbReference type="FunFam" id="3.10.450.240:FF:000003">
    <property type="entry name" value="39S ribosomal protein L45, mitochondrial"/>
    <property type="match status" value="1"/>
</dbReference>
<keyword evidence="4" id="KW-0496">Mitochondrion</keyword>
<dbReference type="EMBL" id="LR899014">
    <property type="protein sequence ID" value="CAD7092025.1"/>
    <property type="molecule type" value="Genomic_DNA"/>
</dbReference>
<evidence type="ECO:0000256" key="2">
    <source>
        <dbReference type="ARBA" id="ARBA00022946"/>
    </source>
</evidence>
<dbReference type="InterPro" id="IPR007379">
    <property type="entry name" value="Tim44-like_dom"/>
</dbReference>
<dbReference type="FunCoup" id="A0A7R8V4I6">
    <property type="interactions" value="1363"/>
</dbReference>
<evidence type="ECO:0000256" key="6">
    <source>
        <dbReference type="ARBA" id="ARBA00038073"/>
    </source>
</evidence>
<dbReference type="PANTHER" id="PTHR28554:SF1">
    <property type="entry name" value="LARGE RIBOSOMAL SUBUNIT PROTEIN ML45"/>
    <property type="match status" value="1"/>
</dbReference>
<dbReference type="InParanoid" id="A0A7R8V4I6"/>
<comment type="subcellular location">
    <subcellularLocation>
        <location evidence="1">Mitochondrion</location>
    </subcellularLocation>
</comment>